<gene>
    <name evidence="9" type="primary">secE</name>
    <name evidence="11" type="ORF">B9R14_05695</name>
    <name evidence="10" type="ORF">HVS_13210</name>
</gene>
<evidence type="ECO:0000256" key="3">
    <source>
        <dbReference type="ARBA" id="ARBA00022475"/>
    </source>
</evidence>
<keyword evidence="8 9" id="KW-0472">Membrane</keyword>
<evidence type="ECO:0000313" key="10">
    <source>
        <dbReference type="EMBL" id="AUG58509.1"/>
    </source>
</evidence>
<dbReference type="Proteomes" id="UP000233534">
    <property type="component" value="Chromosome"/>
</dbReference>
<evidence type="ECO:0000256" key="2">
    <source>
        <dbReference type="ARBA" id="ARBA00022448"/>
    </source>
</evidence>
<evidence type="ECO:0000313" key="12">
    <source>
        <dbReference type="Proteomes" id="UP000233534"/>
    </source>
</evidence>
<keyword evidence="5 9" id="KW-0653">Protein transport</keyword>
<dbReference type="EMBL" id="NEMB01000003">
    <property type="protein sequence ID" value="PQQ66291.1"/>
    <property type="molecule type" value="Genomic_DNA"/>
</dbReference>
<comment type="subcellular location">
    <subcellularLocation>
        <location evidence="9">Cell membrane</location>
        <topology evidence="9">Single-pass membrane protein</topology>
    </subcellularLocation>
    <subcellularLocation>
        <location evidence="1">Membrane</location>
    </subcellularLocation>
</comment>
<evidence type="ECO:0000256" key="1">
    <source>
        <dbReference type="ARBA" id="ARBA00004370"/>
    </source>
</evidence>
<proteinExistence type="inferred from homology"/>
<organism evidence="10 12">
    <name type="scientific">Acetivibrio saccincola</name>
    <dbReference type="NCBI Taxonomy" id="1677857"/>
    <lineage>
        <taxon>Bacteria</taxon>
        <taxon>Bacillati</taxon>
        <taxon>Bacillota</taxon>
        <taxon>Clostridia</taxon>
        <taxon>Eubacteriales</taxon>
        <taxon>Oscillospiraceae</taxon>
        <taxon>Acetivibrio</taxon>
    </lineage>
</organism>
<dbReference type="Proteomes" id="UP000239720">
    <property type="component" value="Unassembled WGS sequence"/>
</dbReference>
<dbReference type="RefSeq" id="WP_101303022.1">
    <property type="nucleotide sequence ID" value="NZ_CP025197.1"/>
</dbReference>
<dbReference type="Gene3D" id="1.20.5.1030">
    <property type="entry name" value="Preprotein translocase secy subunit"/>
    <property type="match status" value="1"/>
</dbReference>
<comment type="subunit">
    <text evidence="9">Component of the Sec protein translocase complex. Heterotrimer consisting of SecY, SecE and SecG subunits. The heterotrimers can form oligomers, although 1 heterotrimer is thought to be able to translocate proteins. Interacts with the ribosome. Interacts with SecDF, and other proteins may be involved. Interacts with SecA.</text>
</comment>
<dbReference type="GO" id="GO:0008320">
    <property type="term" value="F:protein transmembrane transporter activity"/>
    <property type="evidence" value="ECO:0007669"/>
    <property type="project" value="UniProtKB-UniRule"/>
</dbReference>
<dbReference type="OrthoDB" id="9799073at2"/>
<reference evidence="10 12" key="1">
    <citation type="submission" date="2017-12" db="EMBL/GenBank/DDBJ databases">
        <title>Complete genome sequence of Herbivorax saccincola GGR1, a novel Cellulosome-producing hydrolytic bacterium in a thermophilic biogas plant, established by Illumina and Nanopore MinION sequencing.</title>
        <authorList>
            <person name="Pechtl A."/>
            <person name="Ruckert C."/>
            <person name="Koeck D.E."/>
            <person name="Maus I."/>
            <person name="Winkler A."/>
            <person name="Kalinowski J."/>
            <person name="Puhler A."/>
            <person name="Schwarz W.W."/>
            <person name="Zverlov V.V."/>
            <person name="Schluter A."/>
            <person name="Liebl W."/>
        </authorList>
    </citation>
    <scope>NUCLEOTIDE SEQUENCE [LARGE SCALE GENOMIC DNA]</scope>
    <source>
        <strain evidence="10">GGR1</strain>
        <strain evidence="12">SR1</strain>
    </source>
</reference>
<evidence type="ECO:0000256" key="7">
    <source>
        <dbReference type="ARBA" id="ARBA00023010"/>
    </source>
</evidence>
<dbReference type="InterPro" id="IPR001901">
    <property type="entry name" value="Translocase_SecE/Sec61-g"/>
</dbReference>
<keyword evidence="3 9" id="KW-1003">Cell membrane</keyword>
<reference evidence="11 13" key="2">
    <citation type="journal article" date="2018" name="Syst. Appl. Microbiol.">
        <title>Characterization and high-quality draft genome sequence of Herbivorax saccincola A7, an anaerobic, alkaliphilic, thermophilic, cellulolytic, and xylanolytic bacterium.</title>
        <authorList>
            <person name="Aikawa S."/>
            <person name="Baramee S."/>
            <person name="Sermsathanaswadi J."/>
            <person name="Thianheng P."/>
            <person name="Tachaapaikoon C."/>
            <person name="Shikata A."/>
            <person name="Waeonukul R."/>
            <person name="Pason P."/>
            <person name="Ratanakhanokchai K."/>
            <person name="Kosugi A."/>
        </authorList>
    </citation>
    <scope>NUCLEOTIDE SEQUENCE [LARGE SCALE GENOMIC DNA]</scope>
    <source>
        <strain evidence="11 13">A7</strain>
    </source>
</reference>
<accession>A0A2K9E554</accession>
<dbReference type="Pfam" id="PF00584">
    <property type="entry name" value="SecE"/>
    <property type="match status" value="1"/>
</dbReference>
<evidence type="ECO:0000256" key="9">
    <source>
        <dbReference type="HAMAP-Rule" id="MF_00422"/>
    </source>
</evidence>
<dbReference type="KEGG" id="hsc:HVS_13210"/>
<keyword evidence="7 9" id="KW-0811">Translocation</keyword>
<evidence type="ECO:0000256" key="8">
    <source>
        <dbReference type="ARBA" id="ARBA00023136"/>
    </source>
</evidence>
<dbReference type="GO" id="GO:0009306">
    <property type="term" value="P:protein secretion"/>
    <property type="evidence" value="ECO:0007669"/>
    <property type="project" value="UniProtKB-UniRule"/>
</dbReference>
<dbReference type="GO" id="GO:0043952">
    <property type="term" value="P:protein transport by the Sec complex"/>
    <property type="evidence" value="ECO:0007669"/>
    <property type="project" value="UniProtKB-UniRule"/>
</dbReference>
<keyword evidence="4 9" id="KW-0812">Transmembrane</keyword>
<dbReference type="PROSITE" id="PS01067">
    <property type="entry name" value="SECE_SEC61G"/>
    <property type="match status" value="1"/>
</dbReference>
<keyword evidence="2 9" id="KW-0813">Transport</keyword>
<dbReference type="EMBL" id="CP025197">
    <property type="protein sequence ID" value="AUG58509.1"/>
    <property type="molecule type" value="Genomic_DNA"/>
</dbReference>
<protein>
    <recommendedName>
        <fullName evidence="9">Protein translocase subunit SecE</fullName>
    </recommendedName>
</protein>
<dbReference type="PANTHER" id="PTHR33910">
    <property type="entry name" value="PROTEIN TRANSLOCASE SUBUNIT SECE"/>
    <property type="match status" value="1"/>
</dbReference>
<dbReference type="NCBIfam" id="TIGR00964">
    <property type="entry name" value="secE_bact"/>
    <property type="match status" value="1"/>
</dbReference>
<comment type="function">
    <text evidence="9">Essential subunit of the Sec protein translocation channel SecYEG. Clamps together the 2 halves of SecY. May contact the channel plug during translocation.</text>
</comment>
<dbReference type="GO" id="GO:0005886">
    <property type="term" value="C:plasma membrane"/>
    <property type="evidence" value="ECO:0007669"/>
    <property type="project" value="UniProtKB-SubCell"/>
</dbReference>
<feature type="transmembrane region" description="Helical" evidence="9">
    <location>
        <begin position="39"/>
        <end position="60"/>
    </location>
</feature>
<evidence type="ECO:0000256" key="5">
    <source>
        <dbReference type="ARBA" id="ARBA00022927"/>
    </source>
</evidence>
<dbReference type="HAMAP" id="MF_00422">
    <property type="entry name" value="SecE"/>
    <property type="match status" value="1"/>
</dbReference>
<dbReference type="GO" id="GO:0006605">
    <property type="term" value="P:protein targeting"/>
    <property type="evidence" value="ECO:0007669"/>
    <property type="project" value="UniProtKB-UniRule"/>
</dbReference>
<dbReference type="InterPro" id="IPR038379">
    <property type="entry name" value="SecE_sf"/>
</dbReference>
<keyword evidence="6 9" id="KW-1133">Transmembrane helix</keyword>
<name>A0A2K9E554_9FIRM</name>
<evidence type="ECO:0000313" key="13">
    <source>
        <dbReference type="Proteomes" id="UP000239720"/>
    </source>
</evidence>
<dbReference type="AlphaFoldDB" id="A0A2K9E554"/>
<evidence type="ECO:0000256" key="4">
    <source>
        <dbReference type="ARBA" id="ARBA00022692"/>
    </source>
</evidence>
<dbReference type="PANTHER" id="PTHR33910:SF1">
    <property type="entry name" value="PROTEIN TRANSLOCASE SUBUNIT SECE"/>
    <property type="match status" value="1"/>
</dbReference>
<evidence type="ECO:0000256" key="6">
    <source>
        <dbReference type="ARBA" id="ARBA00022989"/>
    </source>
</evidence>
<dbReference type="InterPro" id="IPR005807">
    <property type="entry name" value="SecE_bac"/>
</dbReference>
<sequence>MAQKTKNPKTSSAKGRFSKFFKDVKNELKKVIWPTKTQLINNTLTVLIMCLILGIFIWLFDYGLNLLRALIYV</sequence>
<evidence type="ECO:0000313" key="11">
    <source>
        <dbReference type="EMBL" id="PQQ66291.1"/>
    </source>
</evidence>
<keyword evidence="12" id="KW-1185">Reference proteome</keyword>
<dbReference type="GO" id="GO:0065002">
    <property type="term" value="P:intracellular protein transmembrane transport"/>
    <property type="evidence" value="ECO:0007669"/>
    <property type="project" value="UniProtKB-UniRule"/>
</dbReference>
<comment type="similarity">
    <text evidence="9">Belongs to the SecE/SEC61-gamma family.</text>
</comment>